<keyword evidence="3" id="KW-1185">Reference proteome</keyword>
<evidence type="ECO:0000256" key="1">
    <source>
        <dbReference type="SAM" id="MobiDB-lite"/>
    </source>
</evidence>
<accession>A0A9N7Z0X0</accession>
<reference evidence="2" key="1">
    <citation type="submission" date="2020-03" db="EMBL/GenBank/DDBJ databases">
        <authorList>
            <person name="Weist P."/>
        </authorList>
    </citation>
    <scope>NUCLEOTIDE SEQUENCE</scope>
</reference>
<feature type="compositionally biased region" description="Acidic residues" evidence="1">
    <location>
        <begin position="117"/>
        <end position="127"/>
    </location>
</feature>
<organism evidence="2 3">
    <name type="scientific">Pleuronectes platessa</name>
    <name type="common">European plaice</name>
    <dbReference type="NCBI Taxonomy" id="8262"/>
    <lineage>
        <taxon>Eukaryota</taxon>
        <taxon>Metazoa</taxon>
        <taxon>Chordata</taxon>
        <taxon>Craniata</taxon>
        <taxon>Vertebrata</taxon>
        <taxon>Euteleostomi</taxon>
        <taxon>Actinopterygii</taxon>
        <taxon>Neopterygii</taxon>
        <taxon>Teleostei</taxon>
        <taxon>Neoteleostei</taxon>
        <taxon>Acanthomorphata</taxon>
        <taxon>Carangaria</taxon>
        <taxon>Pleuronectiformes</taxon>
        <taxon>Pleuronectoidei</taxon>
        <taxon>Pleuronectidae</taxon>
        <taxon>Pleuronectes</taxon>
    </lineage>
</organism>
<gene>
    <name evidence="2" type="ORF">PLEPLA_LOCUS39312</name>
</gene>
<evidence type="ECO:0000313" key="2">
    <source>
        <dbReference type="EMBL" id="CAB1451618.1"/>
    </source>
</evidence>
<protein>
    <submittedName>
        <fullName evidence="2">Uncharacterized protein</fullName>
    </submittedName>
</protein>
<dbReference type="AlphaFoldDB" id="A0A9N7Z0X0"/>
<feature type="region of interest" description="Disordered" evidence="1">
    <location>
        <begin position="1"/>
        <end position="23"/>
    </location>
</feature>
<feature type="compositionally biased region" description="Basic and acidic residues" evidence="1">
    <location>
        <begin position="101"/>
        <end position="116"/>
    </location>
</feature>
<comment type="caution">
    <text evidence="2">The sequence shown here is derived from an EMBL/GenBank/DDBJ whole genome shotgun (WGS) entry which is preliminary data.</text>
</comment>
<dbReference type="Proteomes" id="UP001153269">
    <property type="component" value="Unassembled WGS sequence"/>
</dbReference>
<proteinExistence type="predicted"/>
<dbReference type="EMBL" id="CADEAL010004094">
    <property type="protein sequence ID" value="CAB1451618.1"/>
    <property type="molecule type" value="Genomic_DNA"/>
</dbReference>
<feature type="region of interest" description="Disordered" evidence="1">
    <location>
        <begin position="101"/>
        <end position="134"/>
    </location>
</feature>
<name>A0A9N7Z0X0_PLEPL</name>
<sequence length="226" mass="25755">MKCRPQTEPVAGAASSEEQPQSNFLPLVHRLSDTEEEMQPISSQTDLTVTPYVKTSVTEEEVEKLYEVNVDVASAQNTEEEMQQISEQSDSTIALLQEEKKSDIFQGDGGKEPDQDQKDEENTEEEMQPISSQTDLNLTPHVKTSVTEEEVEKLSEDIVDVASTQNTEEEMQPISNRTDPNIDVLQWELKSDIFKGYGWKEPIVFKIKPKRKMKPQNIVFQIKICY</sequence>
<evidence type="ECO:0000313" key="3">
    <source>
        <dbReference type="Proteomes" id="UP001153269"/>
    </source>
</evidence>